<reference evidence="2" key="2">
    <citation type="submission" date="2014-08" db="EMBL/GenBank/DDBJ databases">
        <title>Complete genome of Weissella ceti strain WS74 isolated from diseased rainbow trout in Brazil.</title>
        <authorList>
            <person name="Figueiredo H.C.P."/>
            <person name="Leal C.A.G."/>
            <person name="Pereira F.L."/>
            <person name="Soares S.C."/>
            <person name="Dorella F.A."/>
            <person name="Carvalho A.F."/>
            <person name="Azevedo V.A.C."/>
        </authorList>
    </citation>
    <scope>NUCLEOTIDE SEQUENCE [LARGE SCALE GENOMIC DNA]</scope>
    <source>
        <strain evidence="2">WS74</strain>
    </source>
</reference>
<organism evidence="1 2">
    <name type="scientific">Weissella ceti</name>
    <dbReference type="NCBI Taxonomy" id="759620"/>
    <lineage>
        <taxon>Bacteria</taxon>
        <taxon>Bacillati</taxon>
        <taxon>Bacillota</taxon>
        <taxon>Bacilli</taxon>
        <taxon>Lactobacillales</taxon>
        <taxon>Lactobacillaceae</taxon>
        <taxon>Weissella</taxon>
    </lineage>
</organism>
<dbReference type="KEGG" id="wct:WS74_0830"/>
<dbReference type="RefSeq" id="WP_038536260.1">
    <property type="nucleotide sequence ID" value="NZ_CP009223.1"/>
</dbReference>
<evidence type="ECO:0000313" key="1">
    <source>
        <dbReference type="EMBL" id="AIM63082.1"/>
    </source>
</evidence>
<keyword evidence="2" id="KW-1185">Reference proteome</keyword>
<dbReference type="EMBL" id="CP009223">
    <property type="protein sequence ID" value="AIM63082.1"/>
    <property type="molecule type" value="Genomic_DNA"/>
</dbReference>
<proteinExistence type="predicted"/>
<dbReference type="Proteomes" id="UP000029079">
    <property type="component" value="Chromosome"/>
</dbReference>
<evidence type="ECO:0000313" key="2">
    <source>
        <dbReference type="Proteomes" id="UP000029079"/>
    </source>
</evidence>
<name>A0A088GLE9_9LACO</name>
<dbReference type="AlphaFoldDB" id="A0A088GLE9"/>
<protein>
    <submittedName>
        <fullName evidence="1">Uncharacterized protein</fullName>
    </submittedName>
</protein>
<gene>
    <name evidence="1" type="ORF">WS74_0830</name>
</gene>
<sequence length="60" mass="6887">MPNNRHRRVARLRTPEERERYALKRVGDLLGVNSSTLSDAMEKLSSAFRRAFKKVNGGNE</sequence>
<reference evidence="1 2" key="1">
    <citation type="journal article" date="2014" name="Genome Announc.">
        <title>Complete Genome Sequences of Fish Pathogenic Weissella ceti Strains WS74 and WS105.</title>
        <authorList>
            <person name="Figueiredo H.C."/>
            <person name="Leal C.A."/>
            <person name="Dorella F.A."/>
            <person name="Carvalho A.F."/>
            <person name="Soares S.C."/>
            <person name="Pereira F.L."/>
            <person name="Azevedo V.A."/>
        </authorList>
    </citation>
    <scope>NUCLEOTIDE SEQUENCE [LARGE SCALE GENOMIC DNA]</scope>
    <source>
        <strain evidence="1 2">WS74</strain>
    </source>
</reference>
<accession>A0A088GLE9</accession>